<evidence type="ECO:0000313" key="2">
    <source>
        <dbReference type="EMBL" id="SES16195.1"/>
    </source>
</evidence>
<organism evidence="2 3">
    <name type="scientific">Gracilibacillus ureilyticus</name>
    <dbReference type="NCBI Taxonomy" id="531814"/>
    <lineage>
        <taxon>Bacteria</taxon>
        <taxon>Bacillati</taxon>
        <taxon>Bacillota</taxon>
        <taxon>Bacilli</taxon>
        <taxon>Bacillales</taxon>
        <taxon>Bacillaceae</taxon>
        <taxon>Gracilibacillus</taxon>
    </lineage>
</organism>
<dbReference type="STRING" id="531814.SAMN04487944_12123"/>
<evidence type="ECO:0000313" key="3">
    <source>
        <dbReference type="Proteomes" id="UP000199687"/>
    </source>
</evidence>
<protein>
    <submittedName>
        <fullName evidence="2">Uncharacterized protein</fullName>
    </submittedName>
</protein>
<keyword evidence="3" id="KW-1185">Reference proteome</keyword>
<dbReference type="RefSeq" id="WP_089743337.1">
    <property type="nucleotide sequence ID" value="NZ_FOGL01000021.1"/>
</dbReference>
<sequence length="86" mass="9520">MNLKDMGHGDRILYILGMSLCGVIFFVIIVGVIVALFIPGNRPAQTEITDSSPNKAAKPKPEANSDGRRLKEKSQWHQKEVRDKGS</sequence>
<proteinExistence type="predicted"/>
<gene>
    <name evidence="2" type="ORF">SAMN04487944_12123</name>
</gene>
<feature type="compositionally biased region" description="Polar residues" evidence="1">
    <location>
        <begin position="45"/>
        <end position="54"/>
    </location>
</feature>
<accession>A0A1H9V3A3</accession>
<dbReference type="Proteomes" id="UP000199687">
    <property type="component" value="Unassembled WGS sequence"/>
</dbReference>
<feature type="compositionally biased region" description="Basic and acidic residues" evidence="1">
    <location>
        <begin position="59"/>
        <end position="86"/>
    </location>
</feature>
<dbReference type="AlphaFoldDB" id="A0A1H9V3A3"/>
<name>A0A1H9V3A3_9BACI</name>
<evidence type="ECO:0000256" key="1">
    <source>
        <dbReference type="SAM" id="MobiDB-lite"/>
    </source>
</evidence>
<feature type="region of interest" description="Disordered" evidence="1">
    <location>
        <begin position="45"/>
        <end position="86"/>
    </location>
</feature>
<dbReference type="EMBL" id="FOGL01000021">
    <property type="protein sequence ID" value="SES16195.1"/>
    <property type="molecule type" value="Genomic_DNA"/>
</dbReference>
<reference evidence="2 3" key="1">
    <citation type="submission" date="2016-10" db="EMBL/GenBank/DDBJ databases">
        <authorList>
            <person name="de Groot N.N."/>
        </authorList>
    </citation>
    <scope>NUCLEOTIDE SEQUENCE [LARGE SCALE GENOMIC DNA]</scope>
    <source>
        <strain evidence="2 3">CGMCC 1.7727</strain>
    </source>
</reference>